<dbReference type="Proteomes" id="UP001614394">
    <property type="component" value="Unassembled WGS sequence"/>
</dbReference>
<evidence type="ECO:0000256" key="2">
    <source>
        <dbReference type="SAM" id="Phobius"/>
    </source>
</evidence>
<organism evidence="3 4">
    <name type="scientific">Streptomyces fildesensis</name>
    <dbReference type="NCBI Taxonomy" id="375757"/>
    <lineage>
        <taxon>Bacteria</taxon>
        <taxon>Bacillati</taxon>
        <taxon>Actinomycetota</taxon>
        <taxon>Actinomycetes</taxon>
        <taxon>Kitasatosporales</taxon>
        <taxon>Streptomycetaceae</taxon>
        <taxon>Streptomyces</taxon>
    </lineage>
</organism>
<keyword evidence="4" id="KW-1185">Reference proteome</keyword>
<keyword evidence="2" id="KW-0472">Membrane</keyword>
<reference evidence="3 4" key="1">
    <citation type="submission" date="2024-10" db="EMBL/GenBank/DDBJ databases">
        <title>The Natural Products Discovery Center: Release of the First 8490 Sequenced Strains for Exploring Actinobacteria Biosynthetic Diversity.</title>
        <authorList>
            <person name="Kalkreuter E."/>
            <person name="Kautsar S.A."/>
            <person name="Yang D."/>
            <person name="Bader C.D."/>
            <person name="Teijaro C.N."/>
            <person name="Fluegel L."/>
            <person name="Davis C.M."/>
            <person name="Simpson J.R."/>
            <person name="Lauterbach L."/>
            <person name="Steele A.D."/>
            <person name="Gui C."/>
            <person name="Meng S."/>
            <person name="Li G."/>
            <person name="Viehrig K."/>
            <person name="Ye F."/>
            <person name="Su P."/>
            <person name="Kiefer A.F."/>
            <person name="Nichols A."/>
            <person name="Cepeda A.J."/>
            <person name="Yan W."/>
            <person name="Fan B."/>
            <person name="Jiang Y."/>
            <person name="Adhikari A."/>
            <person name="Zheng C.-J."/>
            <person name="Schuster L."/>
            <person name="Cowan T.M."/>
            <person name="Smanski M.J."/>
            <person name="Chevrette M.G."/>
            <person name="De Carvalho L.P.S."/>
            <person name="Shen B."/>
        </authorList>
    </citation>
    <scope>NUCLEOTIDE SEQUENCE [LARGE SCALE GENOMIC DNA]</scope>
    <source>
        <strain evidence="3 4">NPDC053399</strain>
    </source>
</reference>
<proteinExistence type="predicted"/>
<protein>
    <recommendedName>
        <fullName evidence="5">Lipoprotein</fullName>
    </recommendedName>
</protein>
<evidence type="ECO:0000256" key="1">
    <source>
        <dbReference type="SAM" id="MobiDB-lite"/>
    </source>
</evidence>
<keyword evidence="2" id="KW-1133">Transmembrane helix</keyword>
<feature type="transmembrane region" description="Helical" evidence="2">
    <location>
        <begin position="51"/>
        <end position="73"/>
    </location>
</feature>
<name>A0ABW8CEH7_9ACTN</name>
<sequence length="277" mass="28310">MPFDPFAPSDPFEADLGQAIRGTADSFSTDNRALVDAGAARGRVMRLRRRAAVAGGAATLTLVAVGGLMAGGMSGSAGHHVAEDPAAQGGPNPVAVASGERVTAQHMINLLKSALPPGVTTGGQGRGTGAEGTGGPIGAPYAEVVYDDGHGPGLVSVSLNHAPSGQGAGPGTGTRCPDRVYVPFDSCDRSVLADGSVLVLLKGYEYPDHRVNTKNWRATLTTRDGQVVDAMEWNSPAEKGAPDTRPDPPLTAAQLTAVVDMKIWKPVFDALGPSKAP</sequence>
<evidence type="ECO:0000313" key="3">
    <source>
        <dbReference type="EMBL" id="MFI9104842.1"/>
    </source>
</evidence>
<keyword evidence="2" id="KW-0812">Transmembrane</keyword>
<evidence type="ECO:0000313" key="4">
    <source>
        <dbReference type="Proteomes" id="UP001614394"/>
    </source>
</evidence>
<accession>A0ABW8CEH7</accession>
<feature type="region of interest" description="Disordered" evidence="1">
    <location>
        <begin position="74"/>
        <end position="94"/>
    </location>
</feature>
<dbReference type="RefSeq" id="WP_399655469.1">
    <property type="nucleotide sequence ID" value="NZ_JBITYG010000010.1"/>
</dbReference>
<feature type="compositionally biased region" description="Gly residues" evidence="1">
    <location>
        <begin position="120"/>
        <end position="136"/>
    </location>
</feature>
<evidence type="ECO:0008006" key="5">
    <source>
        <dbReference type="Google" id="ProtNLM"/>
    </source>
</evidence>
<dbReference type="EMBL" id="JBITYG010000010">
    <property type="protein sequence ID" value="MFI9104842.1"/>
    <property type="molecule type" value="Genomic_DNA"/>
</dbReference>
<gene>
    <name evidence="3" type="ORF">ACIGXA_30435</name>
</gene>
<comment type="caution">
    <text evidence="3">The sequence shown here is derived from an EMBL/GenBank/DDBJ whole genome shotgun (WGS) entry which is preliminary data.</text>
</comment>
<feature type="region of interest" description="Disordered" evidence="1">
    <location>
        <begin position="115"/>
        <end position="136"/>
    </location>
</feature>